<evidence type="ECO:0000313" key="1">
    <source>
        <dbReference type="EMBL" id="JAH25642.1"/>
    </source>
</evidence>
<sequence>MLVTAPSKFGCEDQLCKNEYSSKVLLSIQCIPIFLPQAFFQKIDNLILEFIWNKKPQRLRKDFLQKAKAF</sequence>
<accession>A0A0E9RA20</accession>
<dbReference type="AlphaFoldDB" id="A0A0E9RA20"/>
<proteinExistence type="predicted"/>
<name>A0A0E9RA20_ANGAN</name>
<reference evidence="1" key="2">
    <citation type="journal article" date="2015" name="Fish Shellfish Immunol.">
        <title>Early steps in the European eel (Anguilla anguilla)-Vibrio vulnificus interaction in the gills: Role of the RtxA13 toxin.</title>
        <authorList>
            <person name="Callol A."/>
            <person name="Pajuelo D."/>
            <person name="Ebbesson L."/>
            <person name="Teles M."/>
            <person name="MacKenzie S."/>
            <person name="Amaro C."/>
        </authorList>
    </citation>
    <scope>NUCLEOTIDE SEQUENCE</scope>
</reference>
<dbReference type="EMBL" id="GBXM01082935">
    <property type="protein sequence ID" value="JAH25642.1"/>
    <property type="molecule type" value="Transcribed_RNA"/>
</dbReference>
<organism evidence="1">
    <name type="scientific">Anguilla anguilla</name>
    <name type="common">European freshwater eel</name>
    <name type="synonym">Muraena anguilla</name>
    <dbReference type="NCBI Taxonomy" id="7936"/>
    <lineage>
        <taxon>Eukaryota</taxon>
        <taxon>Metazoa</taxon>
        <taxon>Chordata</taxon>
        <taxon>Craniata</taxon>
        <taxon>Vertebrata</taxon>
        <taxon>Euteleostomi</taxon>
        <taxon>Actinopterygii</taxon>
        <taxon>Neopterygii</taxon>
        <taxon>Teleostei</taxon>
        <taxon>Anguilliformes</taxon>
        <taxon>Anguillidae</taxon>
        <taxon>Anguilla</taxon>
    </lineage>
</organism>
<protein>
    <submittedName>
        <fullName evidence="1">Uncharacterized protein</fullName>
    </submittedName>
</protein>
<reference evidence="1" key="1">
    <citation type="submission" date="2014-11" db="EMBL/GenBank/DDBJ databases">
        <authorList>
            <person name="Amaro Gonzalez C."/>
        </authorList>
    </citation>
    <scope>NUCLEOTIDE SEQUENCE</scope>
</reference>